<dbReference type="InterPro" id="IPR033248">
    <property type="entry name" value="Transketolase_C"/>
</dbReference>
<protein>
    <recommendedName>
        <fullName evidence="11">1-deoxy-D-xylulose-5-phosphate synthase</fullName>
        <ecNumber evidence="11">2.2.1.7</ecNumber>
    </recommendedName>
    <alternativeName>
        <fullName evidence="11">1-deoxyxylulose-5-phosphate synthase</fullName>
        <shortName evidence="11">DXP synthase</shortName>
        <shortName evidence="11">DXPS</shortName>
    </alternativeName>
</protein>
<dbReference type="GO" id="GO:0016114">
    <property type="term" value="P:terpenoid biosynthetic process"/>
    <property type="evidence" value="ECO:0007669"/>
    <property type="project" value="UniProtKB-UniRule"/>
</dbReference>
<dbReference type="InterPro" id="IPR049557">
    <property type="entry name" value="Transketolase_CS"/>
</dbReference>
<dbReference type="CDD" id="cd07033">
    <property type="entry name" value="TPP_PYR_DXS_TK_like"/>
    <property type="match status" value="1"/>
</dbReference>
<dbReference type="PANTHER" id="PTHR43322:SF5">
    <property type="entry name" value="1-DEOXY-D-XYLULOSE-5-PHOSPHATE SYNTHASE, CHLOROPLASTIC"/>
    <property type="match status" value="1"/>
</dbReference>
<comment type="similarity">
    <text evidence="2 11">Belongs to the transketolase family. DXPS subfamily.</text>
</comment>
<comment type="caution">
    <text evidence="13">The sequence shown here is derived from an EMBL/GenBank/DDBJ whole genome shotgun (WGS) entry which is preliminary data.</text>
</comment>
<dbReference type="InterPro" id="IPR009014">
    <property type="entry name" value="Transketo_C/PFOR_II"/>
</dbReference>
<dbReference type="Proteomes" id="UP000824099">
    <property type="component" value="Unassembled WGS sequence"/>
</dbReference>
<dbReference type="GO" id="GO:0019288">
    <property type="term" value="P:isopentenyl diphosphate biosynthetic process, methylerythritol 4-phosphate pathway"/>
    <property type="evidence" value="ECO:0007669"/>
    <property type="project" value="TreeGrafter"/>
</dbReference>
<dbReference type="NCBIfam" id="NF003933">
    <property type="entry name" value="PRK05444.2-2"/>
    <property type="match status" value="1"/>
</dbReference>
<organism evidence="13 14">
    <name type="scientific">Candidatus Avacidaminococcus intestinavium</name>
    <dbReference type="NCBI Taxonomy" id="2840684"/>
    <lineage>
        <taxon>Bacteria</taxon>
        <taxon>Bacillati</taxon>
        <taxon>Bacillota</taxon>
        <taxon>Negativicutes</taxon>
        <taxon>Acidaminococcales</taxon>
        <taxon>Acidaminococcaceae</taxon>
        <taxon>Acidaminococcaceae incertae sedis</taxon>
        <taxon>Candidatus Avacidaminococcus</taxon>
    </lineage>
</organism>
<dbReference type="Pfam" id="PF13292">
    <property type="entry name" value="DXP_synthase_N"/>
    <property type="match status" value="1"/>
</dbReference>
<evidence type="ECO:0000256" key="3">
    <source>
        <dbReference type="ARBA" id="ARBA00011738"/>
    </source>
</evidence>
<feature type="binding site" evidence="11">
    <location>
        <position position="285"/>
    </location>
    <ligand>
        <name>thiamine diphosphate</name>
        <dbReference type="ChEBI" id="CHEBI:58937"/>
    </ligand>
</feature>
<dbReference type="PROSITE" id="PS00801">
    <property type="entry name" value="TRANSKETOLASE_1"/>
    <property type="match status" value="1"/>
</dbReference>
<dbReference type="GO" id="GO:0009228">
    <property type="term" value="P:thiamine biosynthetic process"/>
    <property type="evidence" value="ECO:0007669"/>
    <property type="project" value="UniProtKB-UniRule"/>
</dbReference>
<evidence type="ECO:0000256" key="11">
    <source>
        <dbReference type="HAMAP-Rule" id="MF_00315"/>
    </source>
</evidence>
<dbReference type="SUPFAM" id="SSF52922">
    <property type="entry name" value="TK C-terminal domain-like"/>
    <property type="match status" value="1"/>
</dbReference>
<feature type="binding site" evidence="11">
    <location>
        <position position="174"/>
    </location>
    <ligand>
        <name>thiamine diphosphate</name>
        <dbReference type="ChEBI" id="CHEBI:58937"/>
    </ligand>
</feature>
<evidence type="ECO:0000259" key="12">
    <source>
        <dbReference type="SMART" id="SM00861"/>
    </source>
</evidence>
<evidence type="ECO:0000256" key="4">
    <source>
        <dbReference type="ARBA" id="ARBA00022679"/>
    </source>
</evidence>
<keyword evidence="6 11" id="KW-0460">Magnesium</keyword>
<keyword evidence="4 11" id="KW-0808">Transferase</keyword>
<feature type="binding site" evidence="11">
    <location>
        <position position="367"/>
    </location>
    <ligand>
        <name>thiamine diphosphate</name>
        <dbReference type="ChEBI" id="CHEBI:58937"/>
    </ligand>
</feature>
<dbReference type="GO" id="GO:0008661">
    <property type="term" value="F:1-deoxy-D-xylulose-5-phosphate synthase activity"/>
    <property type="evidence" value="ECO:0007669"/>
    <property type="project" value="UniProtKB-UniRule"/>
</dbReference>
<gene>
    <name evidence="11" type="primary">dxs</name>
    <name evidence="13" type="ORF">IAB06_02290</name>
</gene>
<evidence type="ECO:0000256" key="7">
    <source>
        <dbReference type="ARBA" id="ARBA00022977"/>
    </source>
</evidence>
<dbReference type="CDD" id="cd02007">
    <property type="entry name" value="TPP_DXS"/>
    <property type="match status" value="1"/>
</dbReference>
<dbReference type="PANTHER" id="PTHR43322">
    <property type="entry name" value="1-D-DEOXYXYLULOSE 5-PHOSPHATE SYNTHASE-RELATED"/>
    <property type="match status" value="1"/>
</dbReference>
<evidence type="ECO:0000313" key="13">
    <source>
        <dbReference type="EMBL" id="HIU63860.1"/>
    </source>
</evidence>
<dbReference type="AlphaFoldDB" id="A0A9D1SL25"/>
<evidence type="ECO:0000256" key="2">
    <source>
        <dbReference type="ARBA" id="ARBA00011081"/>
    </source>
</evidence>
<evidence type="ECO:0000256" key="1">
    <source>
        <dbReference type="ARBA" id="ARBA00004980"/>
    </source>
</evidence>
<comment type="subunit">
    <text evidence="3 11">Homodimer.</text>
</comment>
<proteinExistence type="inferred from homology"/>
<dbReference type="GO" id="GO:0030976">
    <property type="term" value="F:thiamine pyrophosphate binding"/>
    <property type="evidence" value="ECO:0007669"/>
    <property type="project" value="UniProtKB-UniRule"/>
</dbReference>
<dbReference type="Pfam" id="PF02780">
    <property type="entry name" value="Transketolase_C"/>
    <property type="match status" value="1"/>
</dbReference>
<feature type="binding site" evidence="11">
    <location>
        <begin position="114"/>
        <end position="116"/>
    </location>
    <ligand>
        <name>thiamine diphosphate</name>
        <dbReference type="ChEBI" id="CHEBI:58937"/>
    </ligand>
</feature>
<keyword evidence="8 11" id="KW-0786">Thiamine pyrophosphate</keyword>
<feature type="binding site" evidence="11">
    <location>
        <position position="174"/>
    </location>
    <ligand>
        <name>Mg(2+)</name>
        <dbReference type="ChEBI" id="CHEBI:18420"/>
    </ligand>
</feature>
<dbReference type="Gene3D" id="3.40.50.970">
    <property type="match status" value="2"/>
</dbReference>
<dbReference type="InterPro" id="IPR029061">
    <property type="entry name" value="THDP-binding"/>
</dbReference>
<dbReference type="GO" id="GO:0000287">
    <property type="term" value="F:magnesium ion binding"/>
    <property type="evidence" value="ECO:0007669"/>
    <property type="project" value="UniProtKB-UniRule"/>
</dbReference>
<feature type="domain" description="Transketolase-like pyrimidine-binding" evidence="12">
    <location>
        <begin position="316"/>
        <end position="480"/>
    </location>
</feature>
<dbReference type="EMBL" id="DVNI01000032">
    <property type="protein sequence ID" value="HIU63860.1"/>
    <property type="molecule type" value="Genomic_DNA"/>
</dbReference>
<dbReference type="Gene3D" id="3.40.50.920">
    <property type="match status" value="1"/>
</dbReference>
<comment type="pathway">
    <text evidence="1 11">Metabolic intermediate biosynthesis; 1-deoxy-D-xylulose 5-phosphate biosynthesis; 1-deoxy-D-xylulose 5-phosphate from D-glyceraldehyde 3-phosphate and pyruvate: step 1/1.</text>
</comment>
<dbReference type="GO" id="GO:0005829">
    <property type="term" value="C:cytosol"/>
    <property type="evidence" value="ECO:0007669"/>
    <property type="project" value="TreeGrafter"/>
</dbReference>
<evidence type="ECO:0000256" key="8">
    <source>
        <dbReference type="ARBA" id="ARBA00023052"/>
    </source>
</evidence>
<evidence type="ECO:0000313" key="14">
    <source>
        <dbReference type="Proteomes" id="UP000824099"/>
    </source>
</evidence>
<evidence type="ECO:0000256" key="6">
    <source>
        <dbReference type="ARBA" id="ARBA00022842"/>
    </source>
</evidence>
<keyword evidence="5 11" id="KW-0479">Metal-binding</keyword>
<dbReference type="NCBIfam" id="TIGR00204">
    <property type="entry name" value="dxs"/>
    <property type="match status" value="1"/>
</dbReference>
<accession>A0A9D1SL25</accession>
<feature type="binding site" evidence="11">
    <location>
        <begin position="146"/>
        <end position="147"/>
    </location>
    <ligand>
        <name>thiamine diphosphate</name>
        <dbReference type="ChEBI" id="CHEBI:58937"/>
    </ligand>
</feature>
<evidence type="ECO:0000256" key="10">
    <source>
        <dbReference type="ARBA" id="ARBA00055605"/>
    </source>
</evidence>
<dbReference type="FunFam" id="3.40.50.970:FF:000005">
    <property type="entry name" value="1-deoxy-D-xylulose-5-phosphate synthase"/>
    <property type="match status" value="1"/>
</dbReference>
<dbReference type="HAMAP" id="MF_00315">
    <property type="entry name" value="DXP_synth"/>
    <property type="match status" value="1"/>
</dbReference>
<evidence type="ECO:0000256" key="5">
    <source>
        <dbReference type="ARBA" id="ARBA00022723"/>
    </source>
</evidence>
<dbReference type="InterPro" id="IPR005477">
    <property type="entry name" value="Dxylulose-5-P_synthase"/>
</dbReference>
<comment type="cofactor">
    <cofactor evidence="11">
        <name>thiamine diphosphate</name>
        <dbReference type="ChEBI" id="CHEBI:58937"/>
    </cofactor>
    <text evidence="11">Binds 1 thiamine pyrophosphate per subunit.</text>
</comment>
<dbReference type="FunFam" id="3.40.50.920:FF:000002">
    <property type="entry name" value="1-deoxy-D-xylulose-5-phosphate synthase"/>
    <property type="match status" value="1"/>
</dbReference>
<comment type="function">
    <text evidence="10 11">Catalyzes the acyloin condensation reaction between C atoms 2 and 3 of pyruvate and glyceraldehyde 3-phosphate to yield 1-deoxy-D-xylulose-5-phosphate (DXP).</text>
</comment>
<dbReference type="InterPro" id="IPR005475">
    <property type="entry name" value="Transketolase-like_Pyr-bd"/>
</dbReference>
<dbReference type="SMART" id="SM00861">
    <property type="entry name" value="Transket_pyr"/>
    <property type="match status" value="1"/>
</dbReference>
<reference evidence="13" key="2">
    <citation type="journal article" date="2021" name="PeerJ">
        <title>Extensive microbial diversity within the chicken gut microbiome revealed by metagenomics and culture.</title>
        <authorList>
            <person name="Gilroy R."/>
            <person name="Ravi A."/>
            <person name="Getino M."/>
            <person name="Pursley I."/>
            <person name="Horton D.L."/>
            <person name="Alikhan N.F."/>
            <person name="Baker D."/>
            <person name="Gharbi K."/>
            <person name="Hall N."/>
            <person name="Watson M."/>
            <person name="Adriaenssens E.M."/>
            <person name="Foster-Nyarko E."/>
            <person name="Jarju S."/>
            <person name="Secka A."/>
            <person name="Antonio M."/>
            <person name="Oren A."/>
            <person name="Chaudhuri R.R."/>
            <person name="La Ragione R."/>
            <person name="Hildebrand F."/>
            <person name="Pallen M.J."/>
        </authorList>
    </citation>
    <scope>NUCLEOTIDE SEQUENCE</scope>
    <source>
        <strain evidence="13">CHK160-1198</strain>
    </source>
</reference>
<comment type="cofactor">
    <cofactor evidence="11">
        <name>Mg(2+)</name>
        <dbReference type="ChEBI" id="CHEBI:18420"/>
    </cofactor>
    <text evidence="11">Binds 1 Mg(2+) ion per subunit.</text>
</comment>
<sequence length="645" mass="71396">MELLDRINSPADVKKLNNAELNILAEEIREYLIEVIAKTGGHLAPNLGVVELTLALHKVFTTPTDKIVWDVGHQSYVHKIITGRREEFKTLRQYGGLAGFPKRCESKHDAFDTGHSSTSISAALGMAVARDLHHEDHNVIAVIGDGALTGGMALEAINNAGVLQKKLLVILNDNEMSIAKNVGAMSEYLCRLRTDPSYSHLKSDVESLLKSIPTIGSHVAKTAKRIKDSLKYFLAPGMVFEQLGFTYIGPIDGHNIEYLEQILERAKTIEKPVLLHVITTKGKGYQPAENNPNKFHGTGAFDIATGGKNGTPTGIPTYTEIFGQTLVELAKEDESIVAITAAMKDGTGLKQFAETYPKRFFDVGIAEQHAVTMAAGMATAKLKPVVAIYSSFLQRAFDQVIHDVCMQKLPIVFCLDRAGLVGDDGYTHHGVYDISYLRLMPEMVIMAPKDENELRHMLYTALRLPGPVALRYPRGEGHGVKCTEKLEFLSLGKAEKLKEGSDLSIWAIGSMVYPAIEVAKVLQEKGVSVEVINMRYIKPLDEELLLETAKKTMRIMVLEENTIIGGAYDMVLETLNKHEKLEQVKVTNCGIPDSFVTHGKRELLLNEIKLDIQSIVKAAETFLNIDEDKNEKTAIRHVINRNRTF</sequence>
<feature type="binding site" evidence="11">
    <location>
        <position position="145"/>
    </location>
    <ligand>
        <name>Mg(2+)</name>
        <dbReference type="ChEBI" id="CHEBI:18420"/>
    </ligand>
</feature>
<keyword evidence="9 11" id="KW-0414">Isoprene biosynthesis</keyword>
<feature type="binding site" evidence="11">
    <location>
        <position position="73"/>
    </location>
    <ligand>
        <name>thiamine diphosphate</name>
        <dbReference type="ChEBI" id="CHEBI:58937"/>
    </ligand>
</feature>
<evidence type="ECO:0000256" key="9">
    <source>
        <dbReference type="ARBA" id="ARBA00023229"/>
    </source>
</evidence>
<keyword evidence="7 11" id="KW-0784">Thiamine biosynthesis</keyword>
<name>A0A9D1SL25_9FIRM</name>
<comment type="catalytic activity">
    <reaction evidence="11">
        <text>D-glyceraldehyde 3-phosphate + pyruvate + H(+) = 1-deoxy-D-xylulose 5-phosphate + CO2</text>
        <dbReference type="Rhea" id="RHEA:12605"/>
        <dbReference type="ChEBI" id="CHEBI:15361"/>
        <dbReference type="ChEBI" id="CHEBI:15378"/>
        <dbReference type="ChEBI" id="CHEBI:16526"/>
        <dbReference type="ChEBI" id="CHEBI:57792"/>
        <dbReference type="ChEBI" id="CHEBI:59776"/>
        <dbReference type="EC" id="2.2.1.7"/>
    </reaction>
</comment>
<dbReference type="Pfam" id="PF02779">
    <property type="entry name" value="Transket_pyr"/>
    <property type="match status" value="1"/>
</dbReference>
<dbReference type="EC" id="2.2.1.7" evidence="11"/>
<dbReference type="SUPFAM" id="SSF52518">
    <property type="entry name" value="Thiamin diphosphate-binding fold (THDP-binding)"/>
    <property type="match status" value="2"/>
</dbReference>
<reference evidence="13" key="1">
    <citation type="submission" date="2020-10" db="EMBL/GenBank/DDBJ databases">
        <authorList>
            <person name="Gilroy R."/>
        </authorList>
    </citation>
    <scope>NUCLEOTIDE SEQUENCE</scope>
    <source>
        <strain evidence="13">CHK160-1198</strain>
    </source>
</reference>